<comment type="caution">
    <text evidence="2">The sequence shown here is derived from an EMBL/GenBank/DDBJ whole genome shotgun (WGS) entry which is preliminary data.</text>
</comment>
<evidence type="ECO:0000313" key="3">
    <source>
        <dbReference type="Proteomes" id="UP001160116"/>
    </source>
</evidence>
<gene>
    <name evidence="2" type="ORF">N5C97_08680</name>
</gene>
<protein>
    <submittedName>
        <fullName evidence="2">Uncharacterized protein</fullName>
    </submittedName>
</protein>
<dbReference type="AlphaFoldDB" id="A0AA42MAU5"/>
<dbReference type="Proteomes" id="UP001160116">
    <property type="component" value="Unassembled WGS sequence"/>
</dbReference>
<dbReference type="RefSeq" id="WP_278345066.1">
    <property type="nucleotide sequence ID" value="NZ_JAOCCL010000018.1"/>
</dbReference>
<reference evidence="2" key="1">
    <citation type="submission" date="2022-09" db="EMBL/GenBank/DDBJ databases">
        <title>Intensive care unit water sources are persistently colonized with multi-drug resistant bacteria and are the site of extensive horizontal gene transfer of antibiotic resistance genes.</title>
        <authorList>
            <person name="Diorio-Toth L."/>
        </authorList>
    </citation>
    <scope>NUCLEOTIDE SEQUENCE</scope>
    <source>
        <strain evidence="2">GD03885</strain>
    </source>
</reference>
<name>A0AA42MAU5_ACIJO</name>
<evidence type="ECO:0000256" key="1">
    <source>
        <dbReference type="SAM" id="SignalP"/>
    </source>
</evidence>
<proteinExistence type="predicted"/>
<evidence type="ECO:0000313" key="2">
    <source>
        <dbReference type="EMBL" id="MDH0826574.1"/>
    </source>
</evidence>
<feature type="chain" id="PRO_5041436582" evidence="1">
    <location>
        <begin position="19"/>
        <end position="128"/>
    </location>
</feature>
<accession>A0AA42MAU5</accession>
<sequence length="128" mass="14211">MRKIIIVLGALLSGSVFAHEYPPEIRKCFIADGANQVQKCTLNSGGGAGGTYVHLTMGKRTFLMEESNMCEELGECWKVMGKDADSLEDSVGYFRDKNTKKVISKYKDGAWVCEKQVKGQMNVCYSLK</sequence>
<feature type="signal peptide" evidence="1">
    <location>
        <begin position="1"/>
        <end position="18"/>
    </location>
</feature>
<keyword evidence="1" id="KW-0732">Signal</keyword>
<dbReference type="EMBL" id="JAOCCL010000018">
    <property type="protein sequence ID" value="MDH0826574.1"/>
    <property type="molecule type" value="Genomic_DNA"/>
</dbReference>
<organism evidence="2 3">
    <name type="scientific">Acinetobacter johnsonii</name>
    <dbReference type="NCBI Taxonomy" id="40214"/>
    <lineage>
        <taxon>Bacteria</taxon>
        <taxon>Pseudomonadati</taxon>
        <taxon>Pseudomonadota</taxon>
        <taxon>Gammaproteobacteria</taxon>
        <taxon>Moraxellales</taxon>
        <taxon>Moraxellaceae</taxon>
        <taxon>Acinetobacter</taxon>
    </lineage>
</organism>